<comment type="caution">
    <text evidence="2">The sequence shown here is derived from an EMBL/GenBank/DDBJ whole genome shotgun (WGS) entry which is preliminary data.</text>
</comment>
<name>A0A4R7C6U4_9HYPH</name>
<proteinExistence type="predicted"/>
<evidence type="ECO:0000256" key="1">
    <source>
        <dbReference type="SAM" id="SignalP"/>
    </source>
</evidence>
<protein>
    <submittedName>
        <fullName evidence="2">Uncharacterized protein</fullName>
    </submittedName>
</protein>
<dbReference type="RefSeq" id="WP_133769214.1">
    <property type="nucleotide sequence ID" value="NZ_SNZR01000011.1"/>
</dbReference>
<dbReference type="AlphaFoldDB" id="A0A4R7C6U4"/>
<reference evidence="2 3" key="1">
    <citation type="submission" date="2019-03" db="EMBL/GenBank/DDBJ databases">
        <title>Genomic Encyclopedia of Type Strains, Phase IV (KMG-IV): sequencing the most valuable type-strain genomes for metagenomic binning, comparative biology and taxonomic classification.</title>
        <authorList>
            <person name="Goeker M."/>
        </authorList>
    </citation>
    <scope>NUCLEOTIDE SEQUENCE [LARGE SCALE GENOMIC DNA]</scope>
    <source>
        <strain evidence="2 3">DSM 25903</strain>
    </source>
</reference>
<feature type="chain" id="PRO_5020707890" evidence="1">
    <location>
        <begin position="27"/>
        <end position="317"/>
    </location>
</feature>
<organism evidence="2 3">
    <name type="scientific">Enterovirga rhinocerotis</name>
    <dbReference type="NCBI Taxonomy" id="1339210"/>
    <lineage>
        <taxon>Bacteria</taxon>
        <taxon>Pseudomonadati</taxon>
        <taxon>Pseudomonadota</taxon>
        <taxon>Alphaproteobacteria</taxon>
        <taxon>Hyphomicrobiales</taxon>
        <taxon>Methylobacteriaceae</taxon>
        <taxon>Enterovirga</taxon>
    </lineage>
</organism>
<dbReference type="OrthoDB" id="7926124at2"/>
<gene>
    <name evidence="2" type="ORF">EV668_1588</name>
</gene>
<evidence type="ECO:0000313" key="3">
    <source>
        <dbReference type="Proteomes" id="UP000295122"/>
    </source>
</evidence>
<feature type="signal peptide" evidence="1">
    <location>
        <begin position="1"/>
        <end position="26"/>
    </location>
</feature>
<keyword evidence="3" id="KW-1185">Reference proteome</keyword>
<dbReference type="Proteomes" id="UP000295122">
    <property type="component" value="Unassembled WGS sequence"/>
</dbReference>
<keyword evidence="1" id="KW-0732">Signal</keyword>
<sequence length="317" mass="33544">MSRPIALIAGIASLVLGSLASVAAVAAEPVFPSGSRIGLVPPPNMTTARGLSGFRNTATGAGIVLIEMPADAYPGLAATFTDQALRAQGFALKSRDKPKIAGGSAILITGEQMEGQRRVVKSVLLAADKSMTALVLGQLPDGAAPADISGIEKALRTVTFRAPLTLDEQMAALPFTIADRGGFRLVRTMAGNSAFFTDGPDDVVKGADQPVLILAQSFAPPPPPTMREQFARQALTANNFIKDAVLERSQGYRQGGVEWHEIVAKAKDTASDTPITVMQTIRFESDGYVRGVGVVRSEKRDEILPRFRRVVDSVSTD</sequence>
<dbReference type="EMBL" id="SNZR01000011">
    <property type="protein sequence ID" value="TDR94304.1"/>
    <property type="molecule type" value="Genomic_DNA"/>
</dbReference>
<evidence type="ECO:0000313" key="2">
    <source>
        <dbReference type="EMBL" id="TDR94304.1"/>
    </source>
</evidence>
<accession>A0A4R7C6U4</accession>